<dbReference type="InterPro" id="IPR015943">
    <property type="entry name" value="WD40/YVTN_repeat-like_dom_sf"/>
</dbReference>
<accession>A0ABX1DDY8</accession>
<comment type="caution">
    <text evidence="5">The sequence shown here is derived from an EMBL/GenBank/DDBJ whole genome shotgun (WGS) entry which is preliminary data.</text>
</comment>
<dbReference type="GO" id="GO:0016301">
    <property type="term" value="F:kinase activity"/>
    <property type="evidence" value="ECO:0007669"/>
    <property type="project" value="UniProtKB-KW"/>
</dbReference>
<keyword evidence="1" id="KW-0472">Membrane</keyword>
<dbReference type="InterPro" id="IPR010559">
    <property type="entry name" value="Sig_transdc_His_kin_internal"/>
</dbReference>
<dbReference type="EMBL" id="JAAVJS010000018">
    <property type="protein sequence ID" value="NJX16287.1"/>
    <property type="molecule type" value="Genomic_DNA"/>
</dbReference>
<keyword evidence="1" id="KW-1133">Transmembrane helix</keyword>
<keyword evidence="2" id="KW-0732">Signal</keyword>
<dbReference type="SUPFAM" id="SSF50978">
    <property type="entry name" value="WD40 repeat-like"/>
    <property type="match status" value="1"/>
</dbReference>
<feature type="domain" description="Two component regulator three Y" evidence="4">
    <location>
        <begin position="647"/>
        <end position="710"/>
    </location>
</feature>
<dbReference type="Pfam" id="PF06580">
    <property type="entry name" value="His_kinase"/>
    <property type="match status" value="1"/>
</dbReference>
<dbReference type="Gene3D" id="2.130.10.10">
    <property type="entry name" value="YVTN repeat-like/Quinoprotein amine dehydrogenase"/>
    <property type="match status" value="3"/>
</dbReference>
<dbReference type="Gene3D" id="2.60.40.10">
    <property type="entry name" value="Immunoglobulins"/>
    <property type="match status" value="1"/>
</dbReference>
<protein>
    <submittedName>
        <fullName evidence="5">Histidine kinase</fullName>
    </submittedName>
</protein>
<organism evidence="5 6">
    <name type="scientific">Tamlana crocina</name>
    <dbReference type="NCBI Taxonomy" id="393006"/>
    <lineage>
        <taxon>Bacteria</taxon>
        <taxon>Pseudomonadati</taxon>
        <taxon>Bacteroidota</taxon>
        <taxon>Flavobacteriia</taxon>
        <taxon>Flavobacteriales</taxon>
        <taxon>Flavobacteriaceae</taxon>
        <taxon>Tamlana</taxon>
    </lineage>
</organism>
<proteinExistence type="predicted"/>
<dbReference type="InterPro" id="IPR036322">
    <property type="entry name" value="WD40_repeat_dom_sf"/>
</dbReference>
<dbReference type="InterPro" id="IPR011123">
    <property type="entry name" value="Y_Y_Y"/>
</dbReference>
<dbReference type="InterPro" id="IPR036890">
    <property type="entry name" value="HATPase_C_sf"/>
</dbReference>
<feature type="domain" description="Signal transduction histidine kinase internal region" evidence="3">
    <location>
        <begin position="764"/>
        <end position="843"/>
    </location>
</feature>
<keyword evidence="5" id="KW-0418">Kinase</keyword>
<dbReference type="Proteomes" id="UP000760545">
    <property type="component" value="Unassembled WGS sequence"/>
</dbReference>
<gene>
    <name evidence="5" type="ORF">HC176_12395</name>
</gene>
<dbReference type="InterPro" id="IPR050640">
    <property type="entry name" value="Bact_2-comp_sensor_kinase"/>
</dbReference>
<evidence type="ECO:0000256" key="2">
    <source>
        <dbReference type="SAM" id="SignalP"/>
    </source>
</evidence>
<sequence>MFLKVNFWLCSFFVLLTSHLSAQEHVSVDMAKISPLPDVEFYDVKEDRDHFIWLAADKGLFKYNGTDYVKITHTEQKGNSFFQLQEDHQGVLWCNNIYGQIFFYKNDSLQLFYDANKLVNGQLVPFFVSKNKVTVYTKSGAYEISKTNKEVKQIFKGEFFFAHRDKQDSYVVMGESESAPKYSVCRISDDKIETLLKLDFNQIIDNHKVYAFGEKVLVSFSINNFNWFYLINKQTKGHQILETPKELRYQKLYKIIQLNDKYWFLTPSGIYVFGLEKNQFQFVEQIMPNESVTNVEIDFNNNYWFTTLDSGVFVIPNIHIKKVSLKNEKSKFTVACALDGNRFVLGTKDGQLLFYDNYQHIKTLRLPGPKIIGSLYYYAEQQKLIVSINASESYVVELENYNITHAKNKYAVGKAFADLGNGNLLYGNYKEAIVYNKTFTTDSTRLVSNKRVKSALNLNTNQFLIGHIDGLKLYDKQTLSAKEIKYKTKSILVNSMALTGKVAWLATLHNGLLKLEDNHLEVSKIPRFKASNQVNQLVAKEDFLWMATDHLLYRYNYTNNQLNEVGSQSGLKGIINNFIITQNYVVIVQPNGFYLLPNSSQTFKDYKTSKVAVHRIAIQDRDTVVSSAYTLPYDQNKIEIEFHSNGYQSNNYVNYHYRMQPLDSSWHDASNGSNTVTFNSLPNGQYSFEIKAKNINSEQTVSAAPITFVIKQPYWETWWFYGLLTGGMFWLIWLYFKWRLKKKESERIAEIDKILIDKKNTNLRLENLRSQMNPHFIFNALNSIQDYIVSNEKELASSYLVKFSRLIRMYLDYSQENEITLREELTALKLYLELEKVRFEDQLEYKIKIDDNLKTNQIKVPSLFIQPYVENALKHGLLHKANNRILKVEAKKQPNNKLQITIEDNGIGREHAEFKKRPNQQHKPFATRANQERVHLYKNKLKRDITIHVEDLKDKNSHPTGTKVTIILPIQ</sequence>
<evidence type="ECO:0000259" key="3">
    <source>
        <dbReference type="Pfam" id="PF06580"/>
    </source>
</evidence>
<evidence type="ECO:0000313" key="6">
    <source>
        <dbReference type="Proteomes" id="UP000760545"/>
    </source>
</evidence>
<dbReference type="PANTHER" id="PTHR34220:SF7">
    <property type="entry name" value="SENSOR HISTIDINE KINASE YPDA"/>
    <property type="match status" value="1"/>
</dbReference>
<evidence type="ECO:0000256" key="1">
    <source>
        <dbReference type="SAM" id="Phobius"/>
    </source>
</evidence>
<evidence type="ECO:0000313" key="5">
    <source>
        <dbReference type="EMBL" id="NJX16287.1"/>
    </source>
</evidence>
<dbReference type="SUPFAM" id="SSF55874">
    <property type="entry name" value="ATPase domain of HSP90 chaperone/DNA topoisomerase II/histidine kinase"/>
    <property type="match status" value="1"/>
</dbReference>
<dbReference type="Pfam" id="PF07495">
    <property type="entry name" value="Y_Y_Y"/>
    <property type="match status" value="1"/>
</dbReference>
<feature type="transmembrane region" description="Helical" evidence="1">
    <location>
        <begin position="718"/>
        <end position="736"/>
    </location>
</feature>
<evidence type="ECO:0000259" key="4">
    <source>
        <dbReference type="Pfam" id="PF07495"/>
    </source>
</evidence>
<dbReference type="PANTHER" id="PTHR34220">
    <property type="entry name" value="SENSOR HISTIDINE KINASE YPDA"/>
    <property type="match status" value="1"/>
</dbReference>
<reference evidence="5 6" key="1">
    <citation type="submission" date="2020-03" db="EMBL/GenBank/DDBJ databases">
        <title>Tamlana sp. nov, isolated from XXX.</title>
        <authorList>
            <person name="Cao W.R."/>
        </authorList>
    </citation>
    <scope>NUCLEOTIDE SEQUENCE [LARGE SCALE GENOMIC DNA]</scope>
    <source>
        <strain evidence="5 6">HST1-43</strain>
    </source>
</reference>
<feature type="signal peptide" evidence="2">
    <location>
        <begin position="1"/>
        <end position="22"/>
    </location>
</feature>
<name>A0ABX1DDY8_9FLAO</name>
<keyword evidence="6" id="KW-1185">Reference proteome</keyword>
<dbReference type="InterPro" id="IPR013783">
    <property type="entry name" value="Ig-like_fold"/>
</dbReference>
<feature type="chain" id="PRO_5045853932" evidence="2">
    <location>
        <begin position="23"/>
        <end position="971"/>
    </location>
</feature>
<keyword evidence="5" id="KW-0808">Transferase</keyword>
<dbReference type="Gene3D" id="3.30.565.10">
    <property type="entry name" value="Histidine kinase-like ATPase, C-terminal domain"/>
    <property type="match status" value="1"/>
</dbReference>
<keyword evidence="1" id="KW-0812">Transmembrane</keyword>